<evidence type="ECO:0000256" key="7">
    <source>
        <dbReference type="ARBA" id="ARBA00022723"/>
    </source>
</evidence>
<dbReference type="SUPFAM" id="SSF55486">
    <property type="entry name" value="Metalloproteases ('zincins'), catalytic domain"/>
    <property type="match status" value="1"/>
</dbReference>
<keyword evidence="9" id="KW-0862">Zinc</keyword>
<dbReference type="GO" id="GO:0016285">
    <property type="term" value="F:alanyl aminopeptidase activity"/>
    <property type="evidence" value="ECO:0007669"/>
    <property type="project" value="UniProtKB-EC"/>
</dbReference>
<evidence type="ECO:0000256" key="1">
    <source>
        <dbReference type="ARBA" id="ARBA00000098"/>
    </source>
</evidence>
<evidence type="ECO:0000256" key="2">
    <source>
        <dbReference type="ARBA" id="ARBA00001947"/>
    </source>
</evidence>
<evidence type="ECO:0000256" key="9">
    <source>
        <dbReference type="ARBA" id="ARBA00022833"/>
    </source>
</evidence>
<evidence type="ECO:0000256" key="8">
    <source>
        <dbReference type="ARBA" id="ARBA00022801"/>
    </source>
</evidence>
<evidence type="ECO:0000256" key="6">
    <source>
        <dbReference type="ARBA" id="ARBA00022670"/>
    </source>
</evidence>
<gene>
    <name evidence="15" type="ORF">BC793_103325</name>
</gene>
<evidence type="ECO:0000256" key="10">
    <source>
        <dbReference type="ARBA" id="ARBA00023049"/>
    </source>
</evidence>
<feature type="chain" id="PRO_5039113763" description="Aminopeptidase N" evidence="13">
    <location>
        <begin position="22"/>
        <end position="480"/>
    </location>
</feature>
<evidence type="ECO:0000256" key="12">
    <source>
        <dbReference type="ARBA" id="ARBA00031533"/>
    </source>
</evidence>
<dbReference type="AlphaFoldDB" id="A0A316FRX2"/>
<keyword evidence="7" id="KW-0479">Metal-binding</keyword>
<comment type="catalytic activity">
    <reaction evidence="1">
        <text>Release of an N-terminal amino acid, Xaa-|-Yaa- from a peptide, amide or arylamide. Xaa is preferably Ala, but may be most amino acids including Pro (slow action). When a terminal hydrophobic residue is followed by a prolyl residue, the two may be released as an intact Xaa-Pro dipeptide.</text>
        <dbReference type="EC" id="3.4.11.2"/>
    </reaction>
</comment>
<dbReference type="Proteomes" id="UP000245697">
    <property type="component" value="Unassembled WGS sequence"/>
</dbReference>
<keyword evidence="16" id="KW-1185">Reference proteome</keyword>
<dbReference type="InterPro" id="IPR001930">
    <property type="entry name" value="Peptidase_M1"/>
</dbReference>
<keyword evidence="8" id="KW-0378">Hydrolase</keyword>
<reference evidence="15 16" key="1">
    <citation type="submission" date="2018-05" db="EMBL/GenBank/DDBJ databases">
        <title>Genomic Encyclopedia of Archaeal and Bacterial Type Strains, Phase II (KMG-II): from individual species to whole genera.</title>
        <authorList>
            <person name="Goeker M."/>
        </authorList>
    </citation>
    <scope>NUCLEOTIDE SEQUENCE [LARGE SCALE GENOMIC DNA]</scope>
    <source>
        <strain evidence="15 16">DSM 45184</strain>
    </source>
</reference>
<dbReference type="InterPro" id="IPR014782">
    <property type="entry name" value="Peptidase_M1_dom"/>
</dbReference>
<dbReference type="PANTHER" id="PTHR11533">
    <property type="entry name" value="PROTEASE M1 ZINC METALLOPROTEASE"/>
    <property type="match status" value="1"/>
</dbReference>
<dbReference type="RefSeq" id="WP_109590993.1">
    <property type="nucleotide sequence ID" value="NZ_BONA01000006.1"/>
</dbReference>
<evidence type="ECO:0000256" key="13">
    <source>
        <dbReference type="SAM" id="SignalP"/>
    </source>
</evidence>
<protein>
    <recommendedName>
        <fullName evidence="5">Aminopeptidase N</fullName>
        <ecNumber evidence="4">3.4.11.2</ecNumber>
    </recommendedName>
    <alternativeName>
        <fullName evidence="11">Alanine aminopeptidase</fullName>
    </alternativeName>
    <alternativeName>
        <fullName evidence="12">Lysyl aminopeptidase</fullName>
    </alternativeName>
</protein>
<dbReference type="InterPro" id="IPR042097">
    <property type="entry name" value="Aminopeptidase_N-like_N_sf"/>
</dbReference>
<feature type="signal peptide" evidence="13">
    <location>
        <begin position="1"/>
        <end position="21"/>
    </location>
</feature>
<keyword evidence="13" id="KW-0732">Signal</keyword>
<dbReference type="OrthoDB" id="100605at2"/>
<dbReference type="Pfam" id="PF01433">
    <property type="entry name" value="Peptidase_M1"/>
    <property type="match status" value="1"/>
</dbReference>
<comment type="similarity">
    <text evidence="3">Belongs to the peptidase M1 family.</text>
</comment>
<name>A0A316FRX2_9ACTN</name>
<evidence type="ECO:0000256" key="4">
    <source>
        <dbReference type="ARBA" id="ARBA00012564"/>
    </source>
</evidence>
<dbReference type="InterPro" id="IPR050344">
    <property type="entry name" value="Peptidase_M1_aminopeptidases"/>
</dbReference>
<evidence type="ECO:0000256" key="11">
    <source>
        <dbReference type="ARBA" id="ARBA00029811"/>
    </source>
</evidence>
<proteinExistence type="inferred from homology"/>
<dbReference type="EMBL" id="QGGR01000003">
    <property type="protein sequence ID" value="PWK50440.1"/>
    <property type="molecule type" value="Genomic_DNA"/>
</dbReference>
<evidence type="ECO:0000313" key="16">
    <source>
        <dbReference type="Proteomes" id="UP000245697"/>
    </source>
</evidence>
<dbReference type="PRINTS" id="PR00756">
    <property type="entry name" value="ALADIPTASE"/>
</dbReference>
<evidence type="ECO:0000256" key="3">
    <source>
        <dbReference type="ARBA" id="ARBA00010136"/>
    </source>
</evidence>
<keyword evidence="6" id="KW-0645">Protease</keyword>
<accession>A0A316FRX2</accession>
<dbReference type="CDD" id="cd09603">
    <property type="entry name" value="M1_APN_like"/>
    <property type="match status" value="1"/>
</dbReference>
<evidence type="ECO:0000313" key="15">
    <source>
        <dbReference type="EMBL" id="PWK50440.1"/>
    </source>
</evidence>
<dbReference type="SUPFAM" id="SSF63737">
    <property type="entry name" value="Leukotriene A4 hydrolase N-terminal domain"/>
    <property type="match status" value="1"/>
</dbReference>
<dbReference type="PROSITE" id="PS51257">
    <property type="entry name" value="PROKAR_LIPOPROTEIN"/>
    <property type="match status" value="1"/>
</dbReference>
<dbReference type="GO" id="GO:0006508">
    <property type="term" value="P:proteolysis"/>
    <property type="evidence" value="ECO:0007669"/>
    <property type="project" value="UniProtKB-KW"/>
</dbReference>
<keyword evidence="10" id="KW-0482">Metalloprotease</keyword>
<comment type="cofactor">
    <cofactor evidence="2">
        <name>Zn(2+)</name>
        <dbReference type="ChEBI" id="CHEBI:29105"/>
    </cofactor>
</comment>
<feature type="domain" description="Peptidase M1 membrane alanine aminopeptidase" evidence="14">
    <location>
        <begin position="276"/>
        <end position="472"/>
    </location>
</feature>
<dbReference type="InterPro" id="IPR027268">
    <property type="entry name" value="Peptidase_M4/M1_CTD_sf"/>
</dbReference>
<sequence length="480" mass="52500">MRRTSTVAALAATLLITGCTAADKDKPAPAASTTGETKIDYSAWAAGRSTPVADQLYPEKGNAGLDVLHYGLELDWKPDTKVLTGTATLRIRPVADAGELKLDFTGLAVDRVTVDGKAATGTVEKGKLVVPGAVTADRPVTLTVAYHGTPKQVEMPSHRGDASEGIGMRSSKDGVLWTMQEPWGALTWYPVNEHPSDEALYDLAVTVPQGWAAAASGTPGPIEGSTYRYRSVDPVAAYVTTLAVDRYKRIEQTGPHGLKITHFVVPKSDDRYLSTLKKTPKLIEWLEKRFGPYPYPSAGALMNGSISAMETQQMLSMGRAAFTESDLREFEAVLVHEYAHQWFGNAVTPKTWTDLWLNEGFATYVQNLYEQELYGFDDAYLEKYLREADARLRKRVGPPGKPTAGTFAESNVYVCPAAMLKELNDALGDEKFFALAAAWVEKNRNTNQDRASFTAFVNEQTGKDFTKLIDAWLDSPTTPA</sequence>
<dbReference type="Gene3D" id="2.60.40.1730">
    <property type="entry name" value="tricorn interacting facor f3 domain"/>
    <property type="match status" value="1"/>
</dbReference>
<evidence type="ECO:0000259" key="14">
    <source>
        <dbReference type="Pfam" id="PF01433"/>
    </source>
</evidence>
<dbReference type="GO" id="GO:0008270">
    <property type="term" value="F:zinc ion binding"/>
    <property type="evidence" value="ECO:0007669"/>
    <property type="project" value="InterPro"/>
</dbReference>
<comment type="caution">
    <text evidence="15">The sequence shown here is derived from an EMBL/GenBank/DDBJ whole genome shotgun (WGS) entry which is preliminary data.</text>
</comment>
<dbReference type="GO" id="GO:0008237">
    <property type="term" value="F:metallopeptidase activity"/>
    <property type="evidence" value="ECO:0007669"/>
    <property type="project" value="UniProtKB-KW"/>
</dbReference>
<evidence type="ECO:0000256" key="5">
    <source>
        <dbReference type="ARBA" id="ARBA00015611"/>
    </source>
</evidence>
<dbReference type="EC" id="3.4.11.2" evidence="4"/>
<organism evidence="15 16">
    <name type="scientific">Actinoplanes xinjiangensis</name>
    <dbReference type="NCBI Taxonomy" id="512350"/>
    <lineage>
        <taxon>Bacteria</taxon>
        <taxon>Bacillati</taxon>
        <taxon>Actinomycetota</taxon>
        <taxon>Actinomycetes</taxon>
        <taxon>Micromonosporales</taxon>
        <taxon>Micromonosporaceae</taxon>
        <taxon>Actinoplanes</taxon>
    </lineage>
</organism>
<dbReference type="Gene3D" id="1.10.390.10">
    <property type="entry name" value="Neutral Protease Domain 2"/>
    <property type="match status" value="1"/>
</dbReference>